<comment type="caution">
    <text evidence="2">The sequence shown here is derived from an EMBL/GenBank/DDBJ whole genome shotgun (WGS) entry which is preliminary data.</text>
</comment>
<evidence type="ECO:0000313" key="2">
    <source>
        <dbReference type="EMBL" id="KAJ7366604.1"/>
    </source>
</evidence>
<sequence>MATTGQTSSKKSKAKKLNKQQIKRRHESRRAAQARYRERNREAVLEAGRERSARRRAHLKTLQLGDKVLEDARAKAREASARYRERNANKVRNREELALQQRQVRKRAYIKKHGLYAHIQRRFDAPIAVPESDSESEGEEDDLSWGPIGYDAMAGPLICDYVDPLLRR</sequence>
<dbReference type="AlphaFoldDB" id="A0AAD7F387"/>
<dbReference type="Proteomes" id="UP001218218">
    <property type="component" value="Unassembled WGS sequence"/>
</dbReference>
<keyword evidence="3" id="KW-1185">Reference proteome</keyword>
<protein>
    <submittedName>
        <fullName evidence="2">Uncharacterized protein</fullName>
    </submittedName>
</protein>
<accession>A0AAD7F387</accession>
<feature type="compositionally biased region" description="Basic residues" evidence="1">
    <location>
        <begin position="10"/>
        <end position="28"/>
    </location>
</feature>
<dbReference type="EMBL" id="JARIHO010000002">
    <property type="protein sequence ID" value="KAJ7366604.1"/>
    <property type="molecule type" value="Genomic_DNA"/>
</dbReference>
<gene>
    <name evidence="2" type="ORF">DFH08DRAFT_797544</name>
</gene>
<feature type="region of interest" description="Disordered" evidence="1">
    <location>
        <begin position="1"/>
        <end position="53"/>
    </location>
</feature>
<organism evidence="2 3">
    <name type="scientific">Mycena albidolilacea</name>
    <dbReference type="NCBI Taxonomy" id="1033008"/>
    <lineage>
        <taxon>Eukaryota</taxon>
        <taxon>Fungi</taxon>
        <taxon>Dikarya</taxon>
        <taxon>Basidiomycota</taxon>
        <taxon>Agaricomycotina</taxon>
        <taxon>Agaricomycetes</taxon>
        <taxon>Agaricomycetidae</taxon>
        <taxon>Agaricales</taxon>
        <taxon>Marasmiineae</taxon>
        <taxon>Mycenaceae</taxon>
        <taxon>Mycena</taxon>
    </lineage>
</organism>
<feature type="compositionally biased region" description="Basic and acidic residues" evidence="1">
    <location>
        <begin position="35"/>
        <end position="51"/>
    </location>
</feature>
<name>A0AAD7F387_9AGAR</name>
<proteinExistence type="predicted"/>
<evidence type="ECO:0000313" key="3">
    <source>
        <dbReference type="Proteomes" id="UP001218218"/>
    </source>
</evidence>
<evidence type="ECO:0000256" key="1">
    <source>
        <dbReference type="SAM" id="MobiDB-lite"/>
    </source>
</evidence>
<reference evidence="2" key="1">
    <citation type="submission" date="2023-03" db="EMBL/GenBank/DDBJ databases">
        <title>Massive genome expansion in bonnet fungi (Mycena s.s.) driven by repeated elements and novel gene families across ecological guilds.</title>
        <authorList>
            <consortium name="Lawrence Berkeley National Laboratory"/>
            <person name="Harder C.B."/>
            <person name="Miyauchi S."/>
            <person name="Viragh M."/>
            <person name="Kuo A."/>
            <person name="Thoen E."/>
            <person name="Andreopoulos B."/>
            <person name="Lu D."/>
            <person name="Skrede I."/>
            <person name="Drula E."/>
            <person name="Henrissat B."/>
            <person name="Morin E."/>
            <person name="Kohler A."/>
            <person name="Barry K."/>
            <person name="LaButti K."/>
            <person name="Morin E."/>
            <person name="Salamov A."/>
            <person name="Lipzen A."/>
            <person name="Mereny Z."/>
            <person name="Hegedus B."/>
            <person name="Baldrian P."/>
            <person name="Stursova M."/>
            <person name="Weitz H."/>
            <person name="Taylor A."/>
            <person name="Grigoriev I.V."/>
            <person name="Nagy L.G."/>
            <person name="Martin F."/>
            <person name="Kauserud H."/>
        </authorList>
    </citation>
    <scope>NUCLEOTIDE SEQUENCE</scope>
    <source>
        <strain evidence="2">CBHHK002</strain>
    </source>
</reference>